<feature type="compositionally biased region" description="Basic and acidic residues" evidence="1">
    <location>
        <begin position="1"/>
        <end position="11"/>
    </location>
</feature>
<gene>
    <name evidence="2" type="ORF">GCM10010911_03590</name>
</gene>
<sequence length="69" mass="7779">MSSRFSKENRQTDMSSVESQHNDLTAEENTEESYGSDLISESLGSSTPWRIGYRPSDKLNIVPDVQDEP</sequence>
<evidence type="ECO:0000313" key="3">
    <source>
        <dbReference type="Proteomes" id="UP000612456"/>
    </source>
</evidence>
<dbReference type="Proteomes" id="UP000612456">
    <property type="component" value="Unassembled WGS sequence"/>
</dbReference>
<evidence type="ECO:0000313" key="2">
    <source>
        <dbReference type="EMBL" id="GGD49352.1"/>
    </source>
</evidence>
<keyword evidence="3" id="KW-1185">Reference proteome</keyword>
<feature type="compositionally biased region" description="Polar residues" evidence="1">
    <location>
        <begin position="12"/>
        <end position="23"/>
    </location>
</feature>
<protein>
    <submittedName>
        <fullName evidence="2">Uncharacterized protein</fullName>
    </submittedName>
</protein>
<evidence type="ECO:0000256" key="1">
    <source>
        <dbReference type="SAM" id="MobiDB-lite"/>
    </source>
</evidence>
<comment type="caution">
    <text evidence="2">The sequence shown here is derived from an EMBL/GenBank/DDBJ whole genome shotgun (WGS) entry which is preliminary data.</text>
</comment>
<accession>A0A916YLB9</accession>
<reference evidence="2" key="2">
    <citation type="submission" date="2020-09" db="EMBL/GenBank/DDBJ databases">
        <authorList>
            <person name="Sun Q."/>
            <person name="Zhou Y."/>
        </authorList>
    </citation>
    <scope>NUCLEOTIDE SEQUENCE</scope>
    <source>
        <strain evidence="2">CGMCC 1.15178</strain>
    </source>
</reference>
<proteinExistence type="predicted"/>
<feature type="region of interest" description="Disordered" evidence="1">
    <location>
        <begin position="1"/>
        <end position="69"/>
    </location>
</feature>
<name>A0A916YLB9_9BACL</name>
<reference evidence="2" key="1">
    <citation type="journal article" date="2014" name="Int. J. Syst. Evol. Microbiol.">
        <title>Complete genome sequence of Corynebacterium casei LMG S-19264T (=DSM 44701T), isolated from a smear-ripened cheese.</title>
        <authorList>
            <consortium name="US DOE Joint Genome Institute (JGI-PGF)"/>
            <person name="Walter F."/>
            <person name="Albersmeier A."/>
            <person name="Kalinowski J."/>
            <person name="Ruckert C."/>
        </authorList>
    </citation>
    <scope>NUCLEOTIDE SEQUENCE</scope>
    <source>
        <strain evidence="2">CGMCC 1.15178</strain>
    </source>
</reference>
<dbReference type="AlphaFoldDB" id="A0A916YLB9"/>
<dbReference type="EMBL" id="BMHP01000001">
    <property type="protein sequence ID" value="GGD49352.1"/>
    <property type="molecule type" value="Genomic_DNA"/>
</dbReference>
<dbReference type="RefSeq" id="WP_188988539.1">
    <property type="nucleotide sequence ID" value="NZ_BMHP01000001.1"/>
</dbReference>
<organism evidence="2 3">
    <name type="scientific">Paenibacillus nasutitermitis</name>
    <dbReference type="NCBI Taxonomy" id="1652958"/>
    <lineage>
        <taxon>Bacteria</taxon>
        <taxon>Bacillati</taxon>
        <taxon>Bacillota</taxon>
        <taxon>Bacilli</taxon>
        <taxon>Bacillales</taxon>
        <taxon>Paenibacillaceae</taxon>
        <taxon>Paenibacillus</taxon>
    </lineage>
</organism>